<organism evidence="2">
    <name type="scientific">Brachypodium distachyon</name>
    <name type="common">Purple false brome</name>
    <name type="synonym">Trachynia distachya</name>
    <dbReference type="NCBI Taxonomy" id="15368"/>
    <lineage>
        <taxon>Eukaryota</taxon>
        <taxon>Viridiplantae</taxon>
        <taxon>Streptophyta</taxon>
        <taxon>Embryophyta</taxon>
        <taxon>Tracheophyta</taxon>
        <taxon>Spermatophyta</taxon>
        <taxon>Magnoliopsida</taxon>
        <taxon>Liliopsida</taxon>
        <taxon>Poales</taxon>
        <taxon>Poaceae</taxon>
        <taxon>BOP clade</taxon>
        <taxon>Pooideae</taxon>
        <taxon>Stipodae</taxon>
        <taxon>Brachypodieae</taxon>
        <taxon>Brachypodium</taxon>
    </lineage>
</organism>
<keyword evidence="4" id="KW-1185">Reference proteome</keyword>
<reference evidence="2" key="2">
    <citation type="submission" date="2017-06" db="EMBL/GenBank/DDBJ databases">
        <title>WGS assembly of Brachypodium distachyon.</title>
        <authorList>
            <consortium name="The International Brachypodium Initiative"/>
            <person name="Lucas S."/>
            <person name="Harmon-Smith M."/>
            <person name="Lail K."/>
            <person name="Tice H."/>
            <person name="Grimwood J."/>
            <person name="Bruce D."/>
            <person name="Barry K."/>
            <person name="Shu S."/>
            <person name="Lindquist E."/>
            <person name="Wang M."/>
            <person name="Pitluck S."/>
            <person name="Vogel J.P."/>
            <person name="Garvin D.F."/>
            <person name="Mockler T.C."/>
            <person name="Schmutz J."/>
            <person name="Rokhsar D."/>
            <person name="Bevan M.W."/>
        </authorList>
    </citation>
    <scope>NUCLEOTIDE SEQUENCE</scope>
    <source>
        <strain evidence="2">Bd21</strain>
    </source>
</reference>
<reference evidence="3" key="3">
    <citation type="submission" date="2018-08" db="UniProtKB">
        <authorList>
            <consortium name="EnsemblPlants"/>
        </authorList>
    </citation>
    <scope>IDENTIFICATION</scope>
    <source>
        <strain evidence="3">cv. Bd21</strain>
    </source>
</reference>
<dbReference type="EMBL" id="CM000883">
    <property type="protein sequence ID" value="PNT64074.1"/>
    <property type="molecule type" value="Genomic_DNA"/>
</dbReference>
<dbReference type="InParanoid" id="A0A2K2CPX5"/>
<accession>A0A2K2CPX5</accession>
<gene>
    <name evidence="2" type="ORF">BRADI_4g24216v3</name>
</gene>
<feature type="region of interest" description="Disordered" evidence="1">
    <location>
        <begin position="1"/>
        <end position="47"/>
    </location>
</feature>
<feature type="non-terminal residue" evidence="2">
    <location>
        <position position="1"/>
    </location>
</feature>
<dbReference type="EnsemblPlants" id="PNT64074">
    <property type="protein sequence ID" value="PNT64074"/>
    <property type="gene ID" value="BRADI_4g24216v3"/>
</dbReference>
<dbReference type="AlphaFoldDB" id="A0A2K2CPX5"/>
<evidence type="ECO:0000313" key="3">
    <source>
        <dbReference type="EnsemblPlants" id="PNT64074"/>
    </source>
</evidence>
<reference evidence="2 3" key="1">
    <citation type="journal article" date="2010" name="Nature">
        <title>Genome sequencing and analysis of the model grass Brachypodium distachyon.</title>
        <authorList>
            <consortium name="International Brachypodium Initiative"/>
        </authorList>
    </citation>
    <scope>NUCLEOTIDE SEQUENCE [LARGE SCALE GENOMIC DNA]</scope>
    <source>
        <strain evidence="2 3">Bd21</strain>
    </source>
</reference>
<dbReference type="Proteomes" id="UP000008810">
    <property type="component" value="Chromosome 4"/>
</dbReference>
<evidence type="ECO:0000313" key="4">
    <source>
        <dbReference type="Proteomes" id="UP000008810"/>
    </source>
</evidence>
<dbReference type="Gramene" id="PNT64074">
    <property type="protein sequence ID" value="PNT64074"/>
    <property type="gene ID" value="BRADI_4g24216v3"/>
</dbReference>
<protein>
    <submittedName>
        <fullName evidence="2 3">Uncharacterized protein</fullName>
    </submittedName>
</protein>
<proteinExistence type="predicted"/>
<evidence type="ECO:0000256" key="1">
    <source>
        <dbReference type="SAM" id="MobiDB-lite"/>
    </source>
</evidence>
<evidence type="ECO:0000313" key="2">
    <source>
        <dbReference type="EMBL" id="PNT64074.1"/>
    </source>
</evidence>
<sequence>IPRKETSALEQLCPQIPQTGSPPSLPKLLVAGLEDPSGSRPPSLTPSISYPPCPKHEAVRGLLGCRPCCRLWCCAAASSSWPCRLQGTVGRAAPSSRRTRRPSLRSVIKDSMRMGVVKDIFNKPLLRLLLRQQRITKLKGSNNLSNKWFLHIVTKTQKISIVYYGWSH</sequence>
<name>A0A2K2CPX5_BRADI</name>